<keyword evidence="1" id="KW-0677">Repeat</keyword>
<evidence type="ECO:0000256" key="1">
    <source>
        <dbReference type="ARBA" id="ARBA00022737"/>
    </source>
</evidence>
<evidence type="ECO:0000256" key="2">
    <source>
        <dbReference type="ARBA" id="ARBA00022837"/>
    </source>
</evidence>
<reference evidence="6" key="1">
    <citation type="submission" date="2021-02" db="EMBL/GenBank/DDBJ databases">
        <authorList>
            <person name="Bekaert M."/>
        </authorList>
    </citation>
    <scope>NUCLEOTIDE SEQUENCE</scope>
    <source>
        <strain evidence="6">IoA-00</strain>
    </source>
</reference>
<sequence>MGYSEIASLVPCSLGLVSNVKITTKGLRIHDYSTTNMKSLAENFRMDPRLSAQPWGTFIYVDPIMTSDEDEKQPSSPLPDEKEGRNFEEEVDDTGNIFREAERELCKEAFSKFDPSGSGIIPKEELTPLLRCMGQNPTDNEVNDMINKVDVDGSGVVEFEEFVTFFNILMKSVNPENEAREAYRRFDQDSEGNVDLEDLRFVLSNLPVRLSNAEIEEMVKSADPDNDGKLSFQEGALPLYLSPPLERALNKKECAQNGKRVKDRSRRGPQHKHTFSKCVCLFVVENEDNYQIHLTNKANELIIQLSICNQDGTISTKELHAAMRRAGQNPTEAEVQDMINEVDVDGSGYLEFPEFCMMMHKKLNDGDQENELKEVFRVFGKDETGCITAEELKFVLTHLPGKVTYKEIDEMIRTVDQNGDGKINYQEFRVMIGAKPNLTDAMAAHIPNPKTPTSSSPHA</sequence>
<dbReference type="Proteomes" id="UP000675881">
    <property type="component" value="Chromosome 13"/>
</dbReference>
<keyword evidence="2" id="KW-0106">Calcium</keyword>
<evidence type="ECO:0000313" key="7">
    <source>
        <dbReference type="Proteomes" id="UP000675881"/>
    </source>
</evidence>
<evidence type="ECO:0000259" key="5">
    <source>
        <dbReference type="PROSITE" id="PS50222"/>
    </source>
</evidence>
<feature type="domain" description="EF-hand" evidence="5">
    <location>
        <begin position="330"/>
        <end position="365"/>
    </location>
</feature>
<dbReference type="OrthoDB" id="26525at2759"/>
<dbReference type="EMBL" id="HG994592">
    <property type="protein sequence ID" value="CAF2824375.1"/>
    <property type="molecule type" value="Genomic_DNA"/>
</dbReference>
<dbReference type="InterPro" id="IPR002048">
    <property type="entry name" value="EF_hand_dom"/>
</dbReference>
<dbReference type="Gene3D" id="1.10.238.10">
    <property type="entry name" value="EF-hand"/>
    <property type="match status" value="3"/>
</dbReference>
<feature type="domain" description="EF-hand" evidence="5">
    <location>
        <begin position="174"/>
        <end position="209"/>
    </location>
</feature>
<gene>
    <name evidence="6" type="ORF">LSAA_4516</name>
</gene>
<accession>A0A7R8CHI3</accession>
<evidence type="ECO:0000256" key="3">
    <source>
        <dbReference type="ARBA" id="ARBA00037722"/>
    </source>
</evidence>
<feature type="compositionally biased region" description="Basic and acidic residues" evidence="4">
    <location>
        <begin position="79"/>
        <end position="88"/>
    </location>
</feature>
<dbReference type="Pfam" id="PF13499">
    <property type="entry name" value="EF-hand_7"/>
    <property type="match status" value="4"/>
</dbReference>
<dbReference type="PROSITE" id="PS00018">
    <property type="entry name" value="EF_HAND_1"/>
    <property type="match status" value="4"/>
</dbReference>
<protein>
    <submittedName>
        <fullName evidence="6">CALM</fullName>
    </submittedName>
</protein>
<feature type="domain" description="EF-hand" evidence="5">
    <location>
        <begin position="403"/>
        <end position="438"/>
    </location>
</feature>
<dbReference type="AlphaFoldDB" id="A0A7R8CHI3"/>
<proteinExistence type="predicted"/>
<dbReference type="GO" id="GO:0005509">
    <property type="term" value="F:calcium ion binding"/>
    <property type="evidence" value="ECO:0007669"/>
    <property type="project" value="InterPro"/>
</dbReference>
<dbReference type="FunFam" id="1.10.238.10:FF:000178">
    <property type="entry name" value="Calmodulin-2 A"/>
    <property type="match status" value="1"/>
</dbReference>
<name>A0A7R8CHI3_LEPSM</name>
<evidence type="ECO:0000256" key="4">
    <source>
        <dbReference type="SAM" id="MobiDB-lite"/>
    </source>
</evidence>
<dbReference type="CDD" id="cd00051">
    <property type="entry name" value="EFh"/>
    <property type="match status" value="3"/>
</dbReference>
<dbReference type="PANTHER" id="PTHR23048:SF0">
    <property type="entry name" value="CALMODULIN LIKE 3"/>
    <property type="match status" value="1"/>
</dbReference>
<organism evidence="6 7">
    <name type="scientific">Lepeophtheirus salmonis</name>
    <name type="common">Salmon louse</name>
    <name type="synonym">Caligus salmonis</name>
    <dbReference type="NCBI Taxonomy" id="72036"/>
    <lineage>
        <taxon>Eukaryota</taxon>
        <taxon>Metazoa</taxon>
        <taxon>Ecdysozoa</taxon>
        <taxon>Arthropoda</taxon>
        <taxon>Crustacea</taxon>
        <taxon>Multicrustacea</taxon>
        <taxon>Hexanauplia</taxon>
        <taxon>Copepoda</taxon>
        <taxon>Siphonostomatoida</taxon>
        <taxon>Caligidae</taxon>
        <taxon>Lepeophtheirus</taxon>
    </lineage>
</organism>
<dbReference type="SMART" id="SM00054">
    <property type="entry name" value="EFh"/>
    <property type="match status" value="8"/>
</dbReference>
<feature type="domain" description="EF-hand" evidence="5">
    <location>
        <begin position="101"/>
        <end position="136"/>
    </location>
</feature>
<feature type="region of interest" description="Disordered" evidence="4">
    <location>
        <begin position="66"/>
        <end position="90"/>
    </location>
</feature>
<dbReference type="InterPro" id="IPR050230">
    <property type="entry name" value="CALM/Myosin/TropC-like"/>
</dbReference>
<comment type="function">
    <text evidence="3">Troponin is the central regulatory protein of striated muscle contraction. Tn consists of three components: Tn-I which is the inhibitor of actomyosin ATPase, Tn-T which contains the binding site for tropomyosin and Tn-C. The binding of calcium to Tn-C abolishes the inhibitory action of Tn on actin filaments.</text>
</comment>
<feature type="domain" description="EF-hand" evidence="5">
    <location>
        <begin position="137"/>
        <end position="172"/>
    </location>
</feature>
<dbReference type="InterPro" id="IPR018247">
    <property type="entry name" value="EF_Hand_1_Ca_BS"/>
</dbReference>
<feature type="domain" description="EF-hand" evidence="5">
    <location>
        <begin position="309"/>
        <end position="329"/>
    </location>
</feature>
<keyword evidence="7" id="KW-1185">Reference proteome</keyword>
<evidence type="ECO:0000313" key="6">
    <source>
        <dbReference type="EMBL" id="CAF2824375.1"/>
    </source>
</evidence>
<feature type="domain" description="EF-hand" evidence="5">
    <location>
        <begin position="367"/>
        <end position="402"/>
    </location>
</feature>
<dbReference type="PANTHER" id="PTHR23048">
    <property type="entry name" value="MYOSIN LIGHT CHAIN 1, 3"/>
    <property type="match status" value="1"/>
</dbReference>
<dbReference type="FunFam" id="1.10.238.10:FF:000001">
    <property type="entry name" value="Calmodulin 1"/>
    <property type="match status" value="1"/>
</dbReference>
<dbReference type="GO" id="GO:0016460">
    <property type="term" value="C:myosin II complex"/>
    <property type="evidence" value="ECO:0007669"/>
    <property type="project" value="TreeGrafter"/>
</dbReference>
<dbReference type="PROSITE" id="PS50222">
    <property type="entry name" value="EF_HAND_2"/>
    <property type="match status" value="7"/>
</dbReference>
<dbReference type="SUPFAM" id="SSF47473">
    <property type="entry name" value="EF-hand"/>
    <property type="match status" value="2"/>
</dbReference>
<dbReference type="InterPro" id="IPR011992">
    <property type="entry name" value="EF-hand-dom_pair"/>
</dbReference>